<organism evidence="1 2">
    <name type="scientific">Roseibium litorale</name>
    <dbReference type="NCBI Taxonomy" id="2803841"/>
    <lineage>
        <taxon>Bacteria</taxon>
        <taxon>Pseudomonadati</taxon>
        <taxon>Pseudomonadota</taxon>
        <taxon>Alphaproteobacteria</taxon>
        <taxon>Hyphomicrobiales</taxon>
        <taxon>Stappiaceae</taxon>
        <taxon>Roseibium</taxon>
    </lineage>
</organism>
<dbReference type="Gene3D" id="1.10.275.10">
    <property type="entry name" value="Fumarase/aspartase (N-terminal domain)"/>
    <property type="match status" value="1"/>
</dbReference>
<proteinExistence type="predicted"/>
<reference evidence="2" key="1">
    <citation type="submission" date="2020-09" db="EMBL/GenBank/DDBJ databases">
        <title>The genome sequence of strain Labrenzia suaedae 4C16A.</title>
        <authorList>
            <person name="Liu Y."/>
        </authorList>
    </citation>
    <scope>NUCLEOTIDE SEQUENCE [LARGE SCALE GENOMIC DNA]</scope>
    <source>
        <strain evidence="2">4C16A</strain>
    </source>
</reference>
<sequence>MAAPIPLDDLRGFVSECQERRVGPILCERLAIVRHRYTSFFKGYDEREKVYGLNTFPGHREGETPTVDYVANYQTDLIENHCLPTGDYFPETTGIFVSFAKAYSISFGGTLVSDRFFELLLGLLGEPTYSPSIPRDLSYSSGDVVPGAHWSRQTLALLPDYRLQAGEGMALINGAFVHVGAAAWIFTLLNSDWLRFVSNTCRFHSLFPVRRVAPWPSDGSMLPDLFRLIHDGAPEAVDDTQGRVSMRSSNEIIAAYSGALSELALEIQTGLMKSTGNPLIFEGQGKIDVAPSGSFVNPALALAQGKLIDALLMVAWFVTRRVDYVLSGEIECISRDFASDENPLGLIQWPKIAKARLERMRLRHARRVFVSGDSTSHGIEDFWTNGLNLVAELEAIRQDFDALLQMEEHVIRAASVGDVDVDLCASSGKLFREAELAAFSFL</sequence>
<dbReference type="SUPFAM" id="SSF48557">
    <property type="entry name" value="L-aspartase-like"/>
    <property type="match status" value="1"/>
</dbReference>
<accession>A0ABR9CK35</accession>
<reference evidence="1 2" key="2">
    <citation type="journal article" date="2021" name="Int. J. Syst. Evol. Microbiol.">
        <title>Roseibium litorale sp. nov., isolated from a tidal flat sediment and proposal for the reclassification of Labrenzia polysiphoniae as Roseibium polysiphoniae comb. nov.</title>
        <authorList>
            <person name="Liu Y."/>
            <person name="Pei T."/>
            <person name="Du J."/>
            <person name="Chao M."/>
            <person name="Deng M.R."/>
            <person name="Zhu H."/>
        </authorList>
    </citation>
    <scope>NUCLEOTIDE SEQUENCE [LARGE SCALE GENOMIC DNA]</scope>
    <source>
        <strain evidence="1 2">4C16A</strain>
    </source>
</reference>
<dbReference type="Pfam" id="PF00221">
    <property type="entry name" value="Lyase_aromatic"/>
    <property type="match status" value="1"/>
</dbReference>
<name>A0ABR9CK35_9HYPH</name>
<comment type="caution">
    <text evidence="1">The sequence shown here is derived from an EMBL/GenBank/DDBJ whole genome shotgun (WGS) entry which is preliminary data.</text>
</comment>
<gene>
    <name evidence="1" type="ORF">IG616_06105</name>
</gene>
<dbReference type="RefSeq" id="WP_192147265.1">
    <property type="nucleotide sequence ID" value="NZ_JACYXI010000003.1"/>
</dbReference>
<dbReference type="InterPro" id="IPR001106">
    <property type="entry name" value="Aromatic_Lyase"/>
</dbReference>
<evidence type="ECO:0000313" key="2">
    <source>
        <dbReference type="Proteomes" id="UP000632063"/>
    </source>
</evidence>
<keyword evidence="2" id="KW-1185">Reference proteome</keyword>
<dbReference type="Gene3D" id="1.20.200.10">
    <property type="entry name" value="Fumarase/aspartase (Central domain)"/>
    <property type="match status" value="1"/>
</dbReference>
<dbReference type="InterPro" id="IPR024083">
    <property type="entry name" value="Fumarase/histidase_N"/>
</dbReference>
<keyword evidence="1" id="KW-0456">Lyase</keyword>
<dbReference type="EMBL" id="JACYXI010000003">
    <property type="protein sequence ID" value="MBD8891108.1"/>
    <property type="molecule type" value="Genomic_DNA"/>
</dbReference>
<dbReference type="GO" id="GO:0016829">
    <property type="term" value="F:lyase activity"/>
    <property type="evidence" value="ECO:0007669"/>
    <property type="project" value="UniProtKB-KW"/>
</dbReference>
<dbReference type="InterPro" id="IPR008948">
    <property type="entry name" value="L-Aspartase-like"/>
</dbReference>
<dbReference type="Proteomes" id="UP000632063">
    <property type="component" value="Unassembled WGS sequence"/>
</dbReference>
<evidence type="ECO:0000313" key="1">
    <source>
        <dbReference type="EMBL" id="MBD8891108.1"/>
    </source>
</evidence>
<protein>
    <submittedName>
        <fullName evidence="1">Aromatic amino acid lyase</fullName>
    </submittedName>
</protein>